<gene>
    <name evidence="5" type="ORF">QUW02_08355</name>
</gene>
<accession>A0ABT7U5Z3</accession>
<keyword evidence="4" id="KW-0732">Signal</keyword>
<evidence type="ECO:0000256" key="3">
    <source>
        <dbReference type="ARBA" id="ARBA00023237"/>
    </source>
</evidence>
<sequence length="851" mass="95837">MNKRLALMASACCFSTYLLAQQKDTVAIAESIAKMENADFTFTESQLDEDDDNGRTVNSVLGVNNDLYLSNVGYLFSPMRFRYRAYNNQQSETYINGVQMNDAERGQFSYSSIGGLNDATRNREGSPFLNMNNFGFSALGGSTDINVRASQYSPGNKITLSGCNRNYLARGVYTYSTGLMNNGWAVTGSLAYRWANEGYIEGTFYNSLGYFLAVQKVFNDRHSLNLSTWGSPTERAQQGASTEEAYWLANSHYYNPNWGYQNGEKRNARVVNSYEPTAVLTWDFKINDRTNLSTSFMGKYSMYGNTALGWSGNASDPRPDYYKKLPSGQISGNVFNQPLSDEDIQIWKDAYEYWTSDKAHRQIDWDAMYFANAQQKALGGEALYYVEERHNDQMAFNLNSTLKHSFNKHGAISAGFNINTTKGMHYKTMSDLLGADYMTDVDKFSVRDYGYNSPMIQNDLDNPNRIIREGDIFGYNYNVYVNKANVWSNYQLTKGITTLFAAFRLGGSTIERDGLMRNGRAANKSKGSSGVAKFLESGGKIGLTLKPNGKHTINFGLGYEENAPTAYNAFIAPRLKNDFVDNLTNEEMYTAEASYALTLPRFTMKVSGYYTRFNDLVEMDAFYNDQESRYTYLSMSDIQKEYMGIELAASVKITSNLSLNAIGTFSNAEYINNPNATLTYENESESTPDKVYAKGMKDSGTPLSAYSLGLDYSVNGWFFNVNGNYYHRGFIDFSTYRRLASILEKNASSGTVDENGNPVGVQVPEQEEFKGGFMLDASIGKFIRLKKGRTLSLNLTVNNVLNNTNMKTGGYEQSRDDSYDDGRERPYQFSKHSKYYYAQGINAFMNIGFRF</sequence>
<keyword evidence="2" id="KW-0472">Membrane</keyword>
<keyword evidence="6" id="KW-1185">Reference proteome</keyword>
<feature type="chain" id="PRO_5046744337" evidence="4">
    <location>
        <begin position="21"/>
        <end position="851"/>
    </location>
</feature>
<evidence type="ECO:0000313" key="6">
    <source>
        <dbReference type="Proteomes" id="UP001228403"/>
    </source>
</evidence>
<comment type="caution">
    <text evidence="5">The sequence shown here is derived from an EMBL/GenBank/DDBJ whole genome shotgun (WGS) entry which is preliminary data.</text>
</comment>
<dbReference type="EMBL" id="JAUDCF010000018">
    <property type="protein sequence ID" value="MDM8145930.1"/>
    <property type="molecule type" value="Genomic_DNA"/>
</dbReference>
<dbReference type="Proteomes" id="UP001228403">
    <property type="component" value="Unassembled WGS sequence"/>
</dbReference>
<evidence type="ECO:0000256" key="2">
    <source>
        <dbReference type="ARBA" id="ARBA00023136"/>
    </source>
</evidence>
<protein>
    <submittedName>
        <fullName evidence="5">TonB-dependent receptor</fullName>
    </submittedName>
</protein>
<name>A0ABT7U5Z3_9BACE</name>
<evidence type="ECO:0000256" key="1">
    <source>
        <dbReference type="ARBA" id="ARBA00004442"/>
    </source>
</evidence>
<evidence type="ECO:0000256" key="4">
    <source>
        <dbReference type="SAM" id="SignalP"/>
    </source>
</evidence>
<comment type="subcellular location">
    <subcellularLocation>
        <location evidence="1">Cell outer membrane</location>
    </subcellularLocation>
</comment>
<keyword evidence="3" id="KW-0998">Cell outer membrane</keyword>
<dbReference type="SUPFAM" id="SSF56935">
    <property type="entry name" value="Porins"/>
    <property type="match status" value="1"/>
</dbReference>
<keyword evidence="5" id="KW-0675">Receptor</keyword>
<organism evidence="5 6">
    <name type="scientific">Bacteroides eggerthii</name>
    <dbReference type="NCBI Taxonomy" id="28111"/>
    <lineage>
        <taxon>Bacteria</taxon>
        <taxon>Pseudomonadati</taxon>
        <taxon>Bacteroidota</taxon>
        <taxon>Bacteroidia</taxon>
        <taxon>Bacteroidales</taxon>
        <taxon>Bacteroidaceae</taxon>
        <taxon>Bacteroides</taxon>
    </lineage>
</organism>
<feature type="signal peptide" evidence="4">
    <location>
        <begin position="1"/>
        <end position="20"/>
    </location>
</feature>
<proteinExistence type="predicted"/>
<reference evidence="6" key="1">
    <citation type="submission" date="2023-07" db="EMBL/GenBank/DDBJ databases">
        <title>Identification and characterization of horizontal gene transfer across gut microbiota members of farm animals based on homology search.</title>
        <authorList>
            <person name="Schwarzerova J."/>
            <person name="Nykrynova M."/>
            <person name="Jureckova K."/>
            <person name="Cejkova D."/>
            <person name="Rychlik I."/>
        </authorList>
    </citation>
    <scope>NUCLEOTIDE SEQUENCE [LARGE SCALE GENOMIC DNA]</scope>
    <source>
        <strain evidence="6">ET4</strain>
    </source>
</reference>
<dbReference type="InterPro" id="IPR036942">
    <property type="entry name" value="Beta-barrel_TonB_sf"/>
</dbReference>
<evidence type="ECO:0000313" key="5">
    <source>
        <dbReference type="EMBL" id="MDM8145930.1"/>
    </source>
</evidence>
<dbReference type="Gene3D" id="2.40.170.20">
    <property type="entry name" value="TonB-dependent receptor, beta-barrel domain"/>
    <property type="match status" value="1"/>
</dbReference>